<dbReference type="PANTHER" id="PTHR13947">
    <property type="entry name" value="GNAT FAMILY N-ACETYLTRANSFERASE"/>
    <property type="match status" value="1"/>
</dbReference>
<protein>
    <submittedName>
        <fullName evidence="4">Helix-turn-helix domain-containing GNAT family N-acetyltransferase</fullName>
    </submittedName>
</protein>
<dbReference type="SMART" id="SM00347">
    <property type="entry name" value="HTH_MARR"/>
    <property type="match status" value="1"/>
</dbReference>
<evidence type="ECO:0000313" key="5">
    <source>
        <dbReference type="Proteomes" id="UP001501116"/>
    </source>
</evidence>
<feature type="domain" description="HTH marR-type" evidence="2">
    <location>
        <begin position="7"/>
        <end position="145"/>
    </location>
</feature>
<evidence type="ECO:0000259" key="3">
    <source>
        <dbReference type="PROSITE" id="PS51186"/>
    </source>
</evidence>
<sequence length="313" mass="34637">MPVDSLDSQLAERVATVRAFNRLYTSVIGVLDEGPSDAEYSLSEARVIFELAQRDTTLVPDLRRGLGLDPGYASRLLGKLEERGLVVRERCGKDGRRHVARLTEPGWGAFEHLNAQSTEQIGGLLERFDEDTQRRLLSAMGTISTLVHDRVAAPALVLRPPRAGDLGWVVHRHGALYASEHGLSDEFEALVARIVADYVDHRDPAREAAWIAELDGERVGCIVCTRGADERTAKLRLLLVEPSARGFGVGKRLVTECVEFARSAGYAAMELWTIDVLDTARVLYQRAGFELVTSEVTTSFGRELVGQTWRLEL</sequence>
<organism evidence="4 5">
    <name type="scientific">Amycolatopsis minnesotensis</name>
    <dbReference type="NCBI Taxonomy" id="337894"/>
    <lineage>
        <taxon>Bacteria</taxon>
        <taxon>Bacillati</taxon>
        <taxon>Actinomycetota</taxon>
        <taxon>Actinomycetes</taxon>
        <taxon>Pseudonocardiales</taxon>
        <taxon>Pseudonocardiaceae</taxon>
        <taxon>Amycolatopsis</taxon>
    </lineage>
</organism>
<dbReference type="PANTHER" id="PTHR13947:SF37">
    <property type="entry name" value="LD18367P"/>
    <property type="match status" value="1"/>
</dbReference>
<dbReference type="EMBL" id="BAAANN010000019">
    <property type="protein sequence ID" value="GAA1968938.1"/>
    <property type="molecule type" value="Genomic_DNA"/>
</dbReference>
<dbReference type="InterPro" id="IPR016181">
    <property type="entry name" value="Acyl_CoA_acyltransferase"/>
</dbReference>
<dbReference type="PROSITE" id="PS51186">
    <property type="entry name" value="GNAT"/>
    <property type="match status" value="1"/>
</dbReference>
<dbReference type="InterPro" id="IPR036388">
    <property type="entry name" value="WH-like_DNA-bd_sf"/>
</dbReference>
<dbReference type="Gene3D" id="3.40.630.30">
    <property type="match status" value="1"/>
</dbReference>
<dbReference type="Proteomes" id="UP001501116">
    <property type="component" value="Unassembled WGS sequence"/>
</dbReference>
<dbReference type="CDD" id="cd04301">
    <property type="entry name" value="NAT_SF"/>
    <property type="match status" value="1"/>
</dbReference>
<evidence type="ECO:0000256" key="1">
    <source>
        <dbReference type="ARBA" id="ARBA00022679"/>
    </source>
</evidence>
<feature type="domain" description="N-acetyltransferase" evidence="3">
    <location>
        <begin position="156"/>
        <end position="313"/>
    </location>
</feature>
<dbReference type="InterPro" id="IPR011991">
    <property type="entry name" value="ArsR-like_HTH"/>
</dbReference>
<evidence type="ECO:0000259" key="2">
    <source>
        <dbReference type="PROSITE" id="PS50995"/>
    </source>
</evidence>
<keyword evidence="1" id="KW-0808">Transferase</keyword>
<reference evidence="4 5" key="1">
    <citation type="journal article" date="2019" name="Int. J. Syst. Evol. Microbiol.">
        <title>The Global Catalogue of Microorganisms (GCM) 10K type strain sequencing project: providing services to taxonomists for standard genome sequencing and annotation.</title>
        <authorList>
            <consortium name="The Broad Institute Genomics Platform"/>
            <consortium name="The Broad Institute Genome Sequencing Center for Infectious Disease"/>
            <person name="Wu L."/>
            <person name="Ma J."/>
        </authorList>
    </citation>
    <scope>NUCLEOTIDE SEQUENCE [LARGE SCALE GENOMIC DNA]</scope>
    <source>
        <strain evidence="4 5">JCM 14545</strain>
    </source>
</reference>
<dbReference type="SUPFAM" id="SSF55729">
    <property type="entry name" value="Acyl-CoA N-acyltransferases (Nat)"/>
    <property type="match status" value="1"/>
</dbReference>
<keyword evidence="5" id="KW-1185">Reference proteome</keyword>
<comment type="caution">
    <text evidence="4">The sequence shown here is derived from an EMBL/GenBank/DDBJ whole genome shotgun (WGS) entry which is preliminary data.</text>
</comment>
<dbReference type="PROSITE" id="PS50995">
    <property type="entry name" value="HTH_MARR_2"/>
    <property type="match status" value="1"/>
</dbReference>
<dbReference type="Gene3D" id="1.10.10.10">
    <property type="entry name" value="Winged helix-like DNA-binding domain superfamily/Winged helix DNA-binding domain"/>
    <property type="match status" value="1"/>
</dbReference>
<dbReference type="SUPFAM" id="SSF46785">
    <property type="entry name" value="Winged helix' DNA-binding domain"/>
    <property type="match status" value="1"/>
</dbReference>
<accession>A0ABN2RHK9</accession>
<dbReference type="Pfam" id="PF00583">
    <property type="entry name" value="Acetyltransf_1"/>
    <property type="match status" value="1"/>
</dbReference>
<evidence type="ECO:0000313" key="4">
    <source>
        <dbReference type="EMBL" id="GAA1968938.1"/>
    </source>
</evidence>
<dbReference type="InterPro" id="IPR036390">
    <property type="entry name" value="WH_DNA-bd_sf"/>
</dbReference>
<proteinExistence type="predicted"/>
<dbReference type="Pfam" id="PF12802">
    <property type="entry name" value="MarR_2"/>
    <property type="match status" value="1"/>
</dbReference>
<dbReference type="CDD" id="cd00090">
    <property type="entry name" value="HTH_ARSR"/>
    <property type="match status" value="1"/>
</dbReference>
<name>A0ABN2RHK9_9PSEU</name>
<dbReference type="RefSeq" id="WP_425546505.1">
    <property type="nucleotide sequence ID" value="NZ_BAAANN010000019.1"/>
</dbReference>
<gene>
    <name evidence="4" type="ORF">GCM10009754_47600</name>
</gene>
<dbReference type="InterPro" id="IPR050769">
    <property type="entry name" value="NAT_camello-type"/>
</dbReference>
<dbReference type="InterPro" id="IPR000835">
    <property type="entry name" value="HTH_MarR-typ"/>
</dbReference>
<dbReference type="InterPro" id="IPR000182">
    <property type="entry name" value="GNAT_dom"/>
</dbReference>